<dbReference type="Proteomes" id="UP001519344">
    <property type="component" value="Unassembled WGS sequence"/>
</dbReference>
<dbReference type="RefSeq" id="WP_275690996.1">
    <property type="nucleotide sequence ID" value="NZ_JAAOZR010000005.1"/>
</dbReference>
<keyword evidence="2" id="KW-1185">Reference proteome</keyword>
<reference evidence="1 2" key="1">
    <citation type="submission" date="2021-03" db="EMBL/GenBank/DDBJ databases">
        <title>Genomic Encyclopedia of Type Strains, Phase IV (KMG-IV): sequencing the most valuable type-strain genomes for metagenomic binning, comparative biology and taxonomic classification.</title>
        <authorList>
            <person name="Goeker M."/>
        </authorList>
    </citation>
    <scope>NUCLEOTIDE SEQUENCE [LARGE SCALE GENOMIC DNA]</scope>
    <source>
        <strain evidence="1 2">DSM 24950</strain>
    </source>
</reference>
<evidence type="ECO:0000313" key="1">
    <source>
        <dbReference type="EMBL" id="MBP1964842.1"/>
    </source>
</evidence>
<sequence>MLKSKDFEAIGESGGSYSFVKRKKTSRKAARRAVHAGWFFDD</sequence>
<evidence type="ECO:0000313" key="2">
    <source>
        <dbReference type="Proteomes" id="UP001519344"/>
    </source>
</evidence>
<name>A0ABS4I1Q6_9BACL</name>
<gene>
    <name evidence="1" type="ORF">J2Z65_004065</name>
</gene>
<proteinExistence type="predicted"/>
<accession>A0ABS4I1Q6</accession>
<protein>
    <submittedName>
        <fullName evidence="1">Uncharacterized protein</fullName>
    </submittedName>
</protein>
<dbReference type="EMBL" id="JAGGKV010000010">
    <property type="protein sequence ID" value="MBP1964842.1"/>
    <property type="molecule type" value="Genomic_DNA"/>
</dbReference>
<comment type="caution">
    <text evidence="1">The sequence shown here is derived from an EMBL/GenBank/DDBJ whole genome shotgun (WGS) entry which is preliminary data.</text>
</comment>
<organism evidence="1 2">
    <name type="scientific">Paenibacillus aceris</name>
    <dbReference type="NCBI Taxonomy" id="869555"/>
    <lineage>
        <taxon>Bacteria</taxon>
        <taxon>Bacillati</taxon>
        <taxon>Bacillota</taxon>
        <taxon>Bacilli</taxon>
        <taxon>Bacillales</taxon>
        <taxon>Paenibacillaceae</taxon>
        <taxon>Paenibacillus</taxon>
    </lineage>
</organism>